<comment type="caution">
    <text evidence="1">The sequence shown here is derived from an EMBL/GenBank/DDBJ whole genome shotgun (WGS) entry which is preliminary data.</text>
</comment>
<gene>
    <name evidence="1" type="ORF">GCM10023191_012690</name>
</gene>
<protein>
    <submittedName>
        <fullName evidence="1">Uncharacterized protein</fullName>
    </submittedName>
</protein>
<accession>A0ABP8PFT9</accession>
<reference evidence="2" key="1">
    <citation type="journal article" date="2019" name="Int. J. Syst. Evol. Microbiol.">
        <title>The Global Catalogue of Microorganisms (GCM) 10K type strain sequencing project: providing services to taxonomists for standard genome sequencing and annotation.</title>
        <authorList>
            <consortium name="The Broad Institute Genomics Platform"/>
            <consortium name="The Broad Institute Genome Sequencing Center for Infectious Disease"/>
            <person name="Wu L."/>
            <person name="Ma J."/>
        </authorList>
    </citation>
    <scope>NUCLEOTIDE SEQUENCE [LARGE SCALE GENOMIC DNA]</scope>
    <source>
        <strain evidence="2">JCM 17933</strain>
    </source>
</reference>
<evidence type="ECO:0000313" key="2">
    <source>
        <dbReference type="Proteomes" id="UP001500503"/>
    </source>
</evidence>
<name>A0ABP8PFT9_9ACTN</name>
<dbReference type="Proteomes" id="UP001500503">
    <property type="component" value="Unassembled WGS sequence"/>
</dbReference>
<organism evidence="1 2">
    <name type="scientific">Actinoallomurus oryzae</name>
    <dbReference type="NCBI Taxonomy" id="502180"/>
    <lineage>
        <taxon>Bacteria</taxon>
        <taxon>Bacillati</taxon>
        <taxon>Actinomycetota</taxon>
        <taxon>Actinomycetes</taxon>
        <taxon>Streptosporangiales</taxon>
        <taxon>Thermomonosporaceae</taxon>
        <taxon>Actinoallomurus</taxon>
    </lineage>
</organism>
<keyword evidence="2" id="KW-1185">Reference proteome</keyword>
<proteinExistence type="predicted"/>
<evidence type="ECO:0000313" key="1">
    <source>
        <dbReference type="EMBL" id="GAA4486465.1"/>
    </source>
</evidence>
<dbReference type="EMBL" id="BAABHF010000010">
    <property type="protein sequence ID" value="GAA4486465.1"/>
    <property type="molecule type" value="Genomic_DNA"/>
</dbReference>
<sequence>MARQNPGWGIVAARLPARRHRRLYVLIFTEHGTRRSHIAGVTANPTGSWVAQQARNPAMDLGARGDTLRVSLLKPVFSLVDLGAPGRIRTCGTRFRNATTVMRLTCRFSLNSTRPTHLVPTTRSFG</sequence>